<sequence length="13" mass="1517">MGSVVRIYAHPMR</sequence>
<organism evidence="1">
    <name type="scientific">Oryza sativa subsp. indica</name>
    <name type="common">Rice</name>
    <dbReference type="NCBI Taxonomy" id="39946"/>
    <lineage>
        <taxon>Eukaryota</taxon>
        <taxon>Viridiplantae</taxon>
        <taxon>Streptophyta</taxon>
        <taxon>Embryophyta</taxon>
        <taxon>Tracheophyta</taxon>
        <taxon>Spermatophyta</taxon>
        <taxon>Magnoliopsida</taxon>
        <taxon>Liliopsida</taxon>
        <taxon>Poales</taxon>
        <taxon>Poaceae</taxon>
        <taxon>BOP clade</taxon>
        <taxon>Oryzoideae</taxon>
        <taxon>Oryzeae</taxon>
        <taxon>Oryzinae</taxon>
        <taxon>Oryza</taxon>
        <taxon>Oryza sativa</taxon>
    </lineage>
</organism>
<reference evidence="1" key="2">
    <citation type="journal article" date="2011" name="Plant Physiol.">
        <title>Developing rice with high yield under phosphorus deficiency: Pup1 sequence to application.</title>
        <authorList>
            <person name="Chin J.H."/>
            <person name="Gamuyao R."/>
            <person name="Dalid C."/>
            <person name="Bustamam M."/>
            <person name="Prasetiyono J."/>
            <person name="Moeljopawiro S."/>
            <person name="Wissuwa M."/>
            <person name="Heuer S."/>
        </authorList>
    </citation>
    <scope>NUCLEOTIDE SEQUENCE</scope>
</reference>
<name>C5NNZ1_ORYSI</name>
<proteinExistence type="predicted"/>
<gene>
    <name evidence="1" type="primary">K0185A05-23</name>
</gene>
<reference evidence="1" key="3">
    <citation type="journal article" date="2012" name="Nature">
        <title>The protein kinase Pstol1 from traditional rice confers tolerance of phosphorus deficiency.</title>
        <authorList>
            <person name="Gamuyao R."/>
            <person name="Chin J.H."/>
            <person name="Pariasca-Tanaka J."/>
            <person name="Pesaresi P."/>
            <person name="Catausan S."/>
            <person name="Dalid C."/>
            <person name="Slamet-Loedin I."/>
            <person name="Tecson-Mendoza E.M."/>
            <person name="Wissuwa M."/>
            <person name="Heuer S."/>
        </authorList>
    </citation>
    <scope>NUCLEOTIDE SEQUENCE</scope>
</reference>
<evidence type="ECO:0000313" key="1">
    <source>
        <dbReference type="EMBL" id="BAH80080.1"/>
    </source>
</evidence>
<protein>
    <submittedName>
        <fullName evidence="1">Uncharacterized protein</fullName>
    </submittedName>
</protein>
<dbReference type="EMBL" id="AB458444">
    <property type="protein sequence ID" value="BAH80080.1"/>
    <property type="molecule type" value="Genomic_DNA"/>
</dbReference>
<reference evidence="1" key="1">
    <citation type="journal article" date="2009" name="Plant Biotechnol. J.">
        <title>Comparative sequence analyses of the major quantitative trait locus phosphorus uptake 1 (Pup1) reveal a complex genetic structure.</title>
        <authorList>
            <person name="Heuer S."/>
            <person name="Lu X."/>
            <person name="Chin J.H."/>
            <person name="Pariasca-Tanaka J."/>
            <person name="Kanamori H."/>
            <person name="Matsumoto T."/>
            <person name="De Leon T."/>
            <person name="Ulat V.J."/>
            <person name="Ismail A.M."/>
            <person name="Yano M."/>
            <person name="Wissuwa M."/>
        </authorList>
    </citation>
    <scope>NUCLEOTIDE SEQUENCE</scope>
</reference>
<accession>C5NNZ1</accession>